<evidence type="ECO:0000256" key="1">
    <source>
        <dbReference type="SAM" id="Phobius"/>
    </source>
</evidence>
<feature type="transmembrane region" description="Helical" evidence="1">
    <location>
        <begin position="202"/>
        <end position="222"/>
    </location>
</feature>
<proteinExistence type="predicted"/>
<dbReference type="AlphaFoldDB" id="A0A523BF85"/>
<feature type="transmembrane region" description="Helical" evidence="1">
    <location>
        <begin position="273"/>
        <end position="294"/>
    </location>
</feature>
<comment type="caution">
    <text evidence="2">The sequence shown here is derived from an EMBL/GenBank/DDBJ whole genome shotgun (WGS) entry which is preliminary data.</text>
</comment>
<feature type="transmembrane region" description="Helical" evidence="1">
    <location>
        <begin position="242"/>
        <end position="261"/>
    </location>
</feature>
<accession>A0A523BF85</accession>
<reference evidence="2 3" key="1">
    <citation type="journal article" date="2019" name="Nat. Microbiol.">
        <title>Expanding anaerobic alkane metabolism in the domain of Archaea.</title>
        <authorList>
            <person name="Wang Y."/>
            <person name="Wegener G."/>
            <person name="Hou J."/>
            <person name="Wang F."/>
            <person name="Xiao X."/>
        </authorList>
    </citation>
    <scope>NUCLEOTIDE SEQUENCE [LARGE SCALE GENOMIC DNA]</scope>
    <source>
        <strain evidence="2">WYZ-LMO10</strain>
    </source>
</reference>
<sequence length="296" mass="32199">MDKRSTLLTLLRPHPLGVVLAAGLVLTLQEHCEFVEVLAAGTAYLLLLNSAFNLDKFSLGEREVLTTSFLLSFAKTLGRTSPEAAFLRALGAEKRLETGLGGSKSVFGSGSRNCSKVPSGYTVAEVLRQIRDGVPLTVSLKRIRGLRGTDALLPDLLSDLLSFSSEETSKRICNYVKYRQEKERLKSSLSLKLAVVSLRFKVLTLICSSSMAVIAFASPIFYSMAGLRWTVIPLGYQTTFSFNAEIFLPSLSAAVFSAYAYSKLLPDVSGLRLSIASASLFFATEVALLLVIGWHI</sequence>
<dbReference type="EMBL" id="QNVH01000009">
    <property type="protein sequence ID" value="TDA39611.1"/>
    <property type="molecule type" value="Genomic_DNA"/>
</dbReference>
<evidence type="ECO:0000313" key="2">
    <source>
        <dbReference type="EMBL" id="TDA39611.1"/>
    </source>
</evidence>
<protein>
    <submittedName>
        <fullName evidence="2">Uncharacterized protein</fullName>
    </submittedName>
</protein>
<gene>
    <name evidence="2" type="ORF">DSO08_01725</name>
</gene>
<organism evidence="2 3">
    <name type="scientific">Thermoproteota archaeon</name>
    <dbReference type="NCBI Taxonomy" id="2056631"/>
    <lineage>
        <taxon>Archaea</taxon>
        <taxon>Thermoproteota</taxon>
    </lineage>
</organism>
<keyword evidence="1" id="KW-0812">Transmembrane</keyword>
<name>A0A523BF85_9CREN</name>
<keyword evidence="1" id="KW-0472">Membrane</keyword>
<evidence type="ECO:0000313" key="3">
    <source>
        <dbReference type="Proteomes" id="UP000315399"/>
    </source>
</evidence>
<dbReference type="Proteomes" id="UP000315399">
    <property type="component" value="Unassembled WGS sequence"/>
</dbReference>
<keyword evidence="1" id="KW-1133">Transmembrane helix</keyword>